<evidence type="ECO:0000313" key="3">
    <source>
        <dbReference type="Proteomes" id="UP000015105"/>
    </source>
</evidence>
<dbReference type="Proteomes" id="UP000015105">
    <property type="component" value="Chromosome 6D"/>
</dbReference>
<reference evidence="2" key="3">
    <citation type="journal article" date="2017" name="Nature">
        <title>Genome sequence of the progenitor of the wheat D genome Aegilops tauschii.</title>
        <authorList>
            <person name="Luo M.C."/>
            <person name="Gu Y.Q."/>
            <person name="Puiu D."/>
            <person name="Wang H."/>
            <person name="Twardziok S.O."/>
            <person name="Deal K.R."/>
            <person name="Huo N."/>
            <person name="Zhu T."/>
            <person name="Wang L."/>
            <person name="Wang Y."/>
            <person name="McGuire P.E."/>
            <person name="Liu S."/>
            <person name="Long H."/>
            <person name="Ramasamy R.K."/>
            <person name="Rodriguez J.C."/>
            <person name="Van S.L."/>
            <person name="Yuan L."/>
            <person name="Wang Z."/>
            <person name="Xia Z."/>
            <person name="Xiao L."/>
            <person name="Anderson O.D."/>
            <person name="Ouyang S."/>
            <person name="Liang Y."/>
            <person name="Zimin A.V."/>
            <person name="Pertea G."/>
            <person name="Qi P."/>
            <person name="Bennetzen J.L."/>
            <person name="Dai X."/>
            <person name="Dawson M.W."/>
            <person name="Muller H.G."/>
            <person name="Kugler K."/>
            <person name="Rivarola-Duarte L."/>
            <person name="Spannagl M."/>
            <person name="Mayer K.F.X."/>
            <person name="Lu F.H."/>
            <person name="Bevan M.W."/>
            <person name="Leroy P."/>
            <person name="Li P."/>
            <person name="You F.M."/>
            <person name="Sun Q."/>
            <person name="Liu Z."/>
            <person name="Lyons E."/>
            <person name="Wicker T."/>
            <person name="Salzberg S.L."/>
            <person name="Devos K.M."/>
            <person name="Dvorak J."/>
        </authorList>
    </citation>
    <scope>NUCLEOTIDE SEQUENCE [LARGE SCALE GENOMIC DNA]</scope>
    <source>
        <strain evidence="2">cv. AL8/78</strain>
    </source>
</reference>
<reference evidence="2" key="4">
    <citation type="submission" date="2019-03" db="UniProtKB">
        <authorList>
            <consortium name="EnsemblPlants"/>
        </authorList>
    </citation>
    <scope>IDENTIFICATION</scope>
</reference>
<protein>
    <submittedName>
        <fullName evidence="2">Uncharacterized protein</fullName>
    </submittedName>
</protein>
<proteinExistence type="predicted"/>
<dbReference type="AlphaFoldDB" id="A0A453PVR3"/>
<evidence type="ECO:0000256" key="1">
    <source>
        <dbReference type="SAM" id="MobiDB-lite"/>
    </source>
</evidence>
<name>A0A453PVR3_AEGTS</name>
<organism evidence="2 3">
    <name type="scientific">Aegilops tauschii subsp. strangulata</name>
    <name type="common">Goatgrass</name>
    <dbReference type="NCBI Taxonomy" id="200361"/>
    <lineage>
        <taxon>Eukaryota</taxon>
        <taxon>Viridiplantae</taxon>
        <taxon>Streptophyta</taxon>
        <taxon>Embryophyta</taxon>
        <taxon>Tracheophyta</taxon>
        <taxon>Spermatophyta</taxon>
        <taxon>Magnoliopsida</taxon>
        <taxon>Liliopsida</taxon>
        <taxon>Poales</taxon>
        <taxon>Poaceae</taxon>
        <taxon>BOP clade</taxon>
        <taxon>Pooideae</taxon>
        <taxon>Triticodae</taxon>
        <taxon>Triticeae</taxon>
        <taxon>Triticinae</taxon>
        <taxon>Aegilops</taxon>
    </lineage>
</organism>
<keyword evidence="3" id="KW-1185">Reference proteome</keyword>
<dbReference type="Gramene" id="AET6Gv20875300.9">
    <property type="protein sequence ID" value="AET6Gv20875300.9"/>
    <property type="gene ID" value="AET6Gv20875300"/>
</dbReference>
<reference evidence="3" key="2">
    <citation type="journal article" date="2017" name="Nat. Plants">
        <title>The Aegilops tauschii genome reveals multiple impacts of transposons.</title>
        <authorList>
            <person name="Zhao G."/>
            <person name="Zou C."/>
            <person name="Li K."/>
            <person name="Wang K."/>
            <person name="Li T."/>
            <person name="Gao L."/>
            <person name="Zhang X."/>
            <person name="Wang H."/>
            <person name="Yang Z."/>
            <person name="Liu X."/>
            <person name="Jiang W."/>
            <person name="Mao L."/>
            <person name="Kong X."/>
            <person name="Jiao Y."/>
            <person name="Jia J."/>
        </authorList>
    </citation>
    <scope>NUCLEOTIDE SEQUENCE [LARGE SCALE GENOMIC DNA]</scope>
    <source>
        <strain evidence="3">cv. AL8/78</strain>
    </source>
</reference>
<feature type="compositionally biased region" description="Polar residues" evidence="1">
    <location>
        <begin position="1"/>
        <end position="12"/>
    </location>
</feature>
<accession>A0A453PVR3</accession>
<reference evidence="2" key="5">
    <citation type="journal article" date="2021" name="G3 (Bethesda)">
        <title>Aegilops tauschii genome assembly Aet v5.0 features greater sequence contiguity and improved annotation.</title>
        <authorList>
            <person name="Wang L."/>
            <person name="Zhu T."/>
            <person name="Rodriguez J.C."/>
            <person name="Deal K.R."/>
            <person name="Dubcovsky J."/>
            <person name="McGuire P.E."/>
            <person name="Lux T."/>
            <person name="Spannagl M."/>
            <person name="Mayer K.F.X."/>
            <person name="Baldrich P."/>
            <person name="Meyers B.C."/>
            <person name="Huo N."/>
            <person name="Gu Y.Q."/>
            <person name="Zhou H."/>
            <person name="Devos K.M."/>
            <person name="Bennetzen J.L."/>
            <person name="Unver T."/>
            <person name="Budak H."/>
            <person name="Gulick P.J."/>
            <person name="Galiba G."/>
            <person name="Kalapos B."/>
            <person name="Nelson D.R."/>
            <person name="Li P."/>
            <person name="You F.M."/>
            <person name="Luo M.C."/>
            <person name="Dvorak J."/>
        </authorList>
    </citation>
    <scope>NUCLEOTIDE SEQUENCE [LARGE SCALE GENOMIC DNA]</scope>
    <source>
        <strain evidence="2">cv. AL8/78</strain>
    </source>
</reference>
<evidence type="ECO:0000313" key="2">
    <source>
        <dbReference type="EnsemblPlants" id="AET6Gv20875300.9"/>
    </source>
</evidence>
<dbReference type="EnsemblPlants" id="AET6Gv20875300.9">
    <property type="protein sequence ID" value="AET6Gv20875300.9"/>
    <property type="gene ID" value="AET6Gv20875300"/>
</dbReference>
<reference evidence="3" key="1">
    <citation type="journal article" date="2014" name="Science">
        <title>Ancient hybridizations among the ancestral genomes of bread wheat.</title>
        <authorList>
            <consortium name="International Wheat Genome Sequencing Consortium,"/>
            <person name="Marcussen T."/>
            <person name="Sandve S.R."/>
            <person name="Heier L."/>
            <person name="Spannagl M."/>
            <person name="Pfeifer M."/>
            <person name="Jakobsen K.S."/>
            <person name="Wulff B.B."/>
            <person name="Steuernagel B."/>
            <person name="Mayer K.F."/>
            <person name="Olsen O.A."/>
        </authorList>
    </citation>
    <scope>NUCLEOTIDE SEQUENCE [LARGE SCALE GENOMIC DNA]</scope>
    <source>
        <strain evidence="3">cv. AL8/78</strain>
    </source>
</reference>
<sequence>MPNFQKHISSSPARCMPLHTSSSESRLINLPSCIP</sequence>
<feature type="region of interest" description="Disordered" evidence="1">
    <location>
        <begin position="1"/>
        <end position="25"/>
    </location>
</feature>